<dbReference type="PANTHER" id="PTHR43358">
    <property type="entry name" value="ALPHA/BETA-HYDROLASE"/>
    <property type="match status" value="1"/>
</dbReference>
<gene>
    <name evidence="2" type="ORF">BN1048_00828</name>
</gene>
<reference evidence="2 3" key="1">
    <citation type="submission" date="2014-07" db="EMBL/GenBank/DDBJ databases">
        <authorList>
            <person name="Urmite Genomes Urmite Genomes"/>
        </authorList>
    </citation>
    <scope>NUCLEOTIDE SEQUENCE [LARGE SCALE GENOMIC DNA]</scope>
    <source>
        <strain evidence="2 3">13MG44_air</strain>
    </source>
</reference>
<dbReference type="HOGENOM" id="CLU_029375_6_0_9"/>
<keyword evidence="2" id="KW-0378">Hydrolase</keyword>
<dbReference type="Proteomes" id="UP000044136">
    <property type="component" value="Unassembled WGS sequence"/>
</dbReference>
<dbReference type="Pfam" id="PF12146">
    <property type="entry name" value="Hydrolase_4"/>
    <property type="match status" value="1"/>
</dbReference>
<accession>A0A078M4A2</accession>
<evidence type="ECO:0000313" key="2">
    <source>
        <dbReference type="EMBL" id="CEA00122.1"/>
    </source>
</evidence>
<feature type="domain" description="Serine aminopeptidase S33" evidence="1">
    <location>
        <begin position="84"/>
        <end position="207"/>
    </location>
</feature>
<proteinExistence type="predicted"/>
<dbReference type="SUPFAM" id="SSF53474">
    <property type="entry name" value="alpha/beta-Hydrolases"/>
    <property type="match status" value="1"/>
</dbReference>
<dbReference type="InterPro" id="IPR029058">
    <property type="entry name" value="AB_hydrolase_fold"/>
</dbReference>
<dbReference type="STRING" id="1461582.BN1048_00828"/>
<dbReference type="PANTHER" id="PTHR43358:SF5">
    <property type="entry name" value="EXPORTED PROTEIN"/>
    <property type="match status" value="1"/>
</dbReference>
<dbReference type="InterPro" id="IPR052920">
    <property type="entry name" value="DNA-binding_regulatory"/>
</dbReference>
<evidence type="ECO:0000313" key="3">
    <source>
        <dbReference type="Proteomes" id="UP000044136"/>
    </source>
</evidence>
<dbReference type="AlphaFoldDB" id="A0A078M4A2"/>
<dbReference type="EMBL" id="CCSE01000001">
    <property type="protein sequence ID" value="CEA00122.1"/>
    <property type="molecule type" value="Genomic_DNA"/>
</dbReference>
<dbReference type="GO" id="GO:0016787">
    <property type="term" value="F:hydrolase activity"/>
    <property type="evidence" value="ECO:0007669"/>
    <property type="project" value="UniProtKB-KW"/>
</dbReference>
<sequence length="314" mass="36432">MKNFSKWLAALVTSAVVLFISLGYFASSQIMFFKLRDIEIIKRRETRAKRMNMEEYDKLPKDIVNVPSRFGYNISASFIYPNETNKWVIICHGVSENKLSSTKYVNLFNDMGFNCVVYDARRHGSSGGVDSTYGFYEKFDLETVAEYLLENYGDDIEFGVHGESMGAATTLLYAGELSNKAKFYISDASFAKFRDQLAHIYSSYSRVASPVVLLFTYVFLKLRSKFSMYHVSPVKVVDKIEQPVLFIHSKRDSFIPYEASVELYNRKKGPKEQWYPDRGNHVESYNRNPKMYRHTVADFISRYAGWEVRNSHRQ</sequence>
<dbReference type="eggNOG" id="COG1073">
    <property type="taxonomic scope" value="Bacteria"/>
</dbReference>
<evidence type="ECO:0000259" key="1">
    <source>
        <dbReference type="Pfam" id="PF12146"/>
    </source>
</evidence>
<protein>
    <submittedName>
        <fullName evidence="2">Alpha/beta hydrolase family protein</fullName>
    </submittedName>
</protein>
<organism evidence="2 3">
    <name type="scientific">Jeotgalicoccus saudimassiliensis</name>
    <dbReference type="NCBI Taxonomy" id="1461582"/>
    <lineage>
        <taxon>Bacteria</taxon>
        <taxon>Bacillati</taxon>
        <taxon>Bacillota</taxon>
        <taxon>Bacilli</taxon>
        <taxon>Bacillales</taxon>
        <taxon>Staphylococcaceae</taxon>
        <taxon>Jeotgalicoccus</taxon>
    </lineage>
</organism>
<keyword evidence="3" id="KW-1185">Reference proteome</keyword>
<dbReference type="OrthoDB" id="9776685at2"/>
<dbReference type="RefSeq" id="WP_035808736.1">
    <property type="nucleotide sequence ID" value="NZ_CCSE01000001.1"/>
</dbReference>
<dbReference type="Gene3D" id="3.40.50.1820">
    <property type="entry name" value="alpha/beta hydrolase"/>
    <property type="match status" value="1"/>
</dbReference>
<dbReference type="InterPro" id="IPR022742">
    <property type="entry name" value="Hydrolase_4"/>
</dbReference>
<name>A0A078M4A2_9STAP</name>